<accession>A0A0R1XA28</accession>
<keyword evidence="1" id="KW-0819">tRNA processing</keyword>
<name>A0A0R1XA28_9LACO</name>
<sequence>MMMEKVNFTIKHQAKMSRTGQLQVKGQVLQTPLVVHAGLTVQSLPAKEIAKLGGQAIKQEVFDYWLSETKAAEFGDLHQRLHWSGLIVGDPGTSRAYQWAKPRGRKKDGVRFHDPQTGQLKFYTPEEAMEWQEKVGCDFVTSFDRWSDYYAPVDDLKAAATQTASWLGTPSDGLLASVVGGGLKRVRMISAQAASCQSFAGYAVKGIGNNVKLREQARLMREVLTMLPEKGLHYLTGSNSLEGTLLAMLAGYDLVDSDCAVVEAHHHVAFVQTNRLHLDKQHFVSDQRPIDANCQCPVCQAGYSRSYLHQLCEQGAALGDDLLIVHNLYTLNQLAETARQAINAGVVHNLAAEWAIDELE</sequence>
<dbReference type="AlphaFoldDB" id="A0A0R1XA28"/>
<dbReference type="InterPro" id="IPR036511">
    <property type="entry name" value="TGT-like_sf"/>
</dbReference>
<evidence type="ECO:0000313" key="4">
    <source>
        <dbReference type="EMBL" id="KRM26689.1"/>
    </source>
</evidence>
<proteinExistence type="predicted"/>
<evidence type="ECO:0000256" key="1">
    <source>
        <dbReference type="ARBA" id="ARBA00022694"/>
    </source>
</evidence>
<feature type="domain" description="tRNA-guanine(15) transglycosylase-like" evidence="3">
    <location>
        <begin position="17"/>
        <end position="355"/>
    </location>
</feature>
<dbReference type="EMBL" id="AZGM01000076">
    <property type="protein sequence ID" value="KRM26689.1"/>
    <property type="molecule type" value="Genomic_DNA"/>
</dbReference>
<dbReference type="Pfam" id="PF01702">
    <property type="entry name" value="TGT"/>
    <property type="match status" value="1"/>
</dbReference>
<protein>
    <submittedName>
        <fullName evidence="4">Trna-guanine transglycosylase</fullName>
    </submittedName>
</protein>
<evidence type="ECO:0000256" key="2">
    <source>
        <dbReference type="ARBA" id="ARBA00022785"/>
    </source>
</evidence>
<organism evidence="4 5">
    <name type="scientific">Limosilactobacillus panis DSM 6035</name>
    <dbReference type="NCBI Taxonomy" id="1423782"/>
    <lineage>
        <taxon>Bacteria</taxon>
        <taxon>Bacillati</taxon>
        <taxon>Bacillota</taxon>
        <taxon>Bacilli</taxon>
        <taxon>Lactobacillales</taxon>
        <taxon>Lactobacillaceae</taxon>
        <taxon>Limosilactobacillus</taxon>
    </lineage>
</organism>
<dbReference type="STRING" id="1423782.FD32_GL000278"/>
<dbReference type="GO" id="GO:0005737">
    <property type="term" value="C:cytoplasm"/>
    <property type="evidence" value="ECO:0007669"/>
    <property type="project" value="TreeGrafter"/>
</dbReference>
<dbReference type="NCBIfam" id="TIGR00449">
    <property type="entry name" value="tgt_general"/>
    <property type="match status" value="1"/>
</dbReference>
<dbReference type="InterPro" id="IPR002616">
    <property type="entry name" value="tRNA_ribo_trans-like"/>
</dbReference>
<keyword evidence="2" id="KW-0671">Queuosine biosynthesis</keyword>
<dbReference type="PANTHER" id="PTHR46499">
    <property type="entry name" value="QUEUINE TRNA-RIBOSYLTRANSFERASE"/>
    <property type="match status" value="1"/>
</dbReference>
<dbReference type="SUPFAM" id="SSF51713">
    <property type="entry name" value="tRNA-guanine transglycosylase"/>
    <property type="match status" value="1"/>
</dbReference>
<dbReference type="InterPro" id="IPR050076">
    <property type="entry name" value="ArchSynthase1/Queuine_TRR"/>
</dbReference>
<dbReference type="GO" id="GO:0008616">
    <property type="term" value="P:tRNA queuosine(34) biosynthetic process"/>
    <property type="evidence" value="ECO:0007669"/>
    <property type="project" value="UniProtKB-KW"/>
</dbReference>
<gene>
    <name evidence="4" type="ORF">FD32_GL000278</name>
</gene>
<dbReference type="PANTHER" id="PTHR46499:SF1">
    <property type="entry name" value="QUEUINE TRNA-RIBOSYLTRANSFERASE"/>
    <property type="match status" value="1"/>
</dbReference>
<keyword evidence="5" id="KW-1185">Reference proteome</keyword>
<dbReference type="PATRIC" id="fig|1423782.4.peg.285"/>
<evidence type="ECO:0000259" key="3">
    <source>
        <dbReference type="Pfam" id="PF01702"/>
    </source>
</evidence>
<evidence type="ECO:0000313" key="5">
    <source>
        <dbReference type="Proteomes" id="UP000051412"/>
    </source>
</evidence>
<reference evidence="4 5" key="1">
    <citation type="journal article" date="2015" name="Genome Announc.">
        <title>Expanding the biotechnology potential of lactobacilli through comparative genomics of 213 strains and associated genera.</title>
        <authorList>
            <person name="Sun Z."/>
            <person name="Harris H.M."/>
            <person name="McCann A."/>
            <person name="Guo C."/>
            <person name="Argimon S."/>
            <person name="Zhang W."/>
            <person name="Yang X."/>
            <person name="Jeffery I.B."/>
            <person name="Cooney J.C."/>
            <person name="Kagawa T.F."/>
            <person name="Liu W."/>
            <person name="Song Y."/>
            <person name="Salvetti E."/>
            <person name="Wrobel A."/>
            <person name="Rasinkangas P."/>
            <person name="Parkhill J."/>
            <person name="Rea M.C."/>
            <person name="O'Sullivan O."/>
            <person name="Ritari J."/>
            <person name="Douillard F.P."/>
            <person name="Paul Ross R."/>
            <person name="Yang R."/>
            <person name="Briner A.E."/>
            <person name="Felis G.E."/>
            <person name="de Vos W.M."/>
            <person name="Barrangou R."/>
            <person name="Klaenhammer T.R."/>
            <person name="Caufield P.W."/>
            <person name="Cui Y."/>
            <person name="Zhang H."/>
            <person name="O'Toole P.W."/>
        </authorList>
    </citation>
    <scope>NUCLEOTIDE SEQUENCE [LARGE SCALE GENOMIC DNA]</scope>
    <source>
        <strain evidence="4 5">DSM 6035</strain>
    </source>
</reference>
<comment type="caution">
    <text evidence="4">The sequence shown here is derived from an EMBL/GenBank/DDBJ whole genome shotgun (WGS) entry which is preliminary data.</text>
</comment>
<dbReference type="Proteomes" id="UP000051412">
    <property type="component" value="Unassembled WGS sequence"/>
</dbReference>
<dbReference type="Gene3D" id="3.20.20.105">
    <property type="entry name" value="Queuine tRNA-ribosyltransferase-like"/>
    <property type="match status" value="1"/>
</dbReference>